<keyword evidence="8" id="KW-1185">Reference proteome</keyword>
<feature type="transmembrane region" description="Helical" evidence="6">
    <location>
        <begin position="81"/>
        <end position="102"/>
    </location>
</feature>
<feature type="transmembrane region" description="Helical" evidence="6">
    <location>
        <begin position="200"/>
        <end position="221"/>
    </location>
</feature>
<dbReference type="Proteomes" id="UP000005707">
    <property type="component" value="Unassembled WGS sequence"/>
</dbReference>
<dbReference type="FunCoup" id="U2DXX0">
    <property type="interactions" value="30"/>
</dbReference>
<evidence type="ECO:0000256" key="6">
    <source>
        <dbReference type="SAM" id="Phobius"/>
    </source>
</evidence>
<keyword evidence="5" id="KW-0479">Metal-binding</keyword>
<evidence type="ECO:0000256" key="4">
    <source>
        <dbReference type="ARBA" id="ARBA00023136"/>
    </source>
</evidence>
<dbReference type="STRING" id="1033810.HLPCO_000731"/>
<gene>
    <name evidence="7" type="ORF">HLPCO_000731</name>
</gene>
<dbReference type="AlphaFoldDB" id="U2DXX0"/>
<comment type="caution">
    <text evidence="7">The sequence shown here is derived from an EMBL/GenBank/DDBJ whole genome shotgun (WGS) entry which is preliminary data.</text>
</comment>
<dbReference type="PANTHER" id="PTHR20855:SF3">
    <property type="entry name" value="LD03007P"/>
    <property type="match status" value="1"/>
</dbReference>
<reference evidence="7 8" key="2">
    <citation type="journal article" date="2013" name="PLoS ONE">
        <title>INDIGO - INtegrated Data Warehouse of MIcrobial GenOmes with Examples from the Red Sea Extremophiles.</title>
        <authorList>
            <person name="Alam I."/>
            <person name="Antunes A."/>
            <person name="Kamau A.A."/>
            <person name="Ba Alawi W."/>
            <person name="Kalkatawi M."/>
            <person name="Stingl U."/>
            <person name="Bajic V.B."/>
        </authorList>
    </citation>
    <scope>NUCLEOTIDE SEQUENCE [LARGE SCALE GENOMIC DNA]</scope>
    <source>
        <strain evidence="7 8">SSD-17B</strain>
    </source>
</reference>
<keyword evidence="2 6" id="KW-0812">Transmembrane</keyword>
<feature type="transmembrane region" description="Helical" evidence="6">
    <location>
        <begin position="114"/>
        <end position="136"/>
    </location>
</feature>
<dbReference type="InParanoid" id="U2DXX0"/>
<dbReference type="GO" id="GO:0046872">
    <property type="term" value="F:metal ion binding"/>
    <property type="evidence" value="ECO:0007669"/>
    <property type="project" value="UniProtKB-KW"/>
</dbReference>
<feature type="transmembrane region" description="Helical" evidence="6">
    <location>
        <begin position="142"/>
        <end position="160"/>
    </location>
</feature>
<evidence type="ECO:0000256" key="2">
    <source>
        <dbReference type="ARBA" id="ARBA00022692"/>
    </source>
</evidence>
<evidence type="ECO:0000256" key="5">
    <source>
        <dbReference type="PIRSR" id="PIRSR604254-1"/>
    </source>
</evidence>
<evidence type="ECO:0000256" key="3">
    <source>
        <dbReference type="ARBA" id="ARBA00022989"/>
    </source>
</evidence>
<dbReference type="PANTHER" id="PTHR20855">
    <property type="entry name" value="ADIPOR/PROGESTIN RECEPTOR-RELATED"/>
    <property type="match status" value="1"/>
</dbReference>
<dbReference type="OrthoDB" id="9813689at2"/>
<accession>U2DXX0</accession>
<reference evidence="7 8" key="1">
    <citation type="journal article" date="2011" name="J. Bacteriol.">
        <title>Genome sequence of Haloplasma contractile, an unusual contractile bacterium from a deep-sea anoxic brine lake.</title>
        <authorList>
            <person name="Antunes A."/>
            <person name="Alam I."/>
            <person name="El Dorry H."/>
            <person name="Siam R."/>
            <person name="Robertson A."/>
            <person name="Bajic V.B."/>
            <person name="Stingl U."/>
        </authorList>
    </citation>
    <scope>NUCLEOTIDE SEQUENCE [LARGE SCALE GENOMIC DNA]</scope>
    <source>
        <strain evidence="7 8">SSD-17B</strain>
    </source>
</reference>
<comment type="subcellular location">
    <subcellularLocation>
        <location evidence="1">Membrane</location>
        <topology evidence="1">Multi-pass membrane protein</topology>
    </subcellularLocation>
</comment>
<dbReference type="Pfam" id="PF03006">
    <property type="entry name" value="HlyIII"/>
    <property type="match status" value="1"/>
</dbReference>
<feature type="transmembrane region" description="Helical" evidence="6">
    <location>
        <begin position="167"/>
        <end position="188"/>
    </location>
</feature>
<keyword evidence="4 6" id="KW-0472">Membrane</keyword>
<evidence type="ECO:0000313" key="8">
    <source>
        <dbReference type="Proteomes" id="UP000005707"/>
    </source>
</evidence>
<protein>
    <submittedName>
        <fullName evidence="7">Hemolysin III protein</fullName>
    </submittedName>
</protein>
<dbReference type="RefSeq" id="WP_008826878.1">
    <property type="nucleotide sequence ID" value="NZ_AFNU02000002.1"/>
</dbReference>
<dbReference type="InterPro" id="IPR004254">
    <property type="entry name" value="AdipoR/HlyIII-related"/>
</dbReference>
<feature type="transmembrane region" description="Helical" evidence="6">
    <location>
        <begin position="228"/>
        <end position="248"/>
    </location>
</feature>
<name>U2DXX0_9MOLU</name>
<feature type="transmembrane region" description="Helical" evidence="6">
    <location>
        <begin position="49"/>
        <end position="69"/>
    </location>
</feature>
<organism evidence="7 8">
    <name type="scientific">Haloplasma contractile SSD-17B</name>
    <dbReference type="NCBI Taxonomy" id="1033810"/>
    <lineage>
        <taxon>Bacteria</taxon>
        <taxon>Bacillati</taxon>
        <taxon>Mycoplasmatota</taxon>
        <taxon>Mollicutes</taxon>
        <taxon>Haloplasmatales</taxon>
        <taxon>Haloplasmataceae</taxon>
        <taxon>Haloplasma</taxon>
    </lineage>
</organism>
<dbReference type="GO" id="GO:0016020">
    <property type="term" value="C:membrane"/>
    <property type="evidence" value="ECO:0007669"/>
    <property type="project" value="UniProtKB-SubCell"/>
</dbReference>
<evidence type="ECO:0000256" key="1">
    <source>
        <dbReference type="ARBA" id="ARBA00004141"/>
    </source>
</evidence>
<feature type="binding site" evidence="5">
    <location>
        <position position="230"/>
    </location>
    <ligand>
        <name>Zn(2+)</name>
        <dbReference type="ChEBI" id="CHEBI:29105"/>
    </ligand>
</feature>
<keyword evidence="5" id="KW-0862">Zinc</keyword>
<evidence type="ECO:0000313" key="7">
    <source>
        <dbReference type="EMBL" id="ERJ13112.1"/>
    </source>
</evidence>
<dbReference type="EMBL" id="AFNU02000002">
    <property type="protein sequence ID" value="ERJ13112.1"/>
    <property type="molecule type" value="Genomic_DNA"/>
</dbReference>
<dbReference type="eggNOG" id="COG1272">
    <property type="taxonomic scope" value="Bacteria"/>
</dbReference>
<feature type="binding site" evidence="5">
    <location>
        <position position="226"/>
    </location>
    <ligand>
        <name>Zn(2+)</name>
        <dbReference type="ChEBI" id="CHEBI:29105"/>
    </ligand>
</feature>
<feature type="binding site" evidence="5">
    <location>
        <position position="100"/>
    </location>
    <ligand>
        <name>Zn(2+)</name>
        <dbReference type="ChEBI" id="CHEBI:29105"/>
    </ligand>
</feature>
<proteinExistence type="predicted"/>
<keyword evidence="3 6" id="KW-1133">Transmembrane helix</keyword>
<sequence>MEVKKDIETSLVSFLADELKDKKTTELDSIVDADESYTVKKYFTLGEEIFNSIVHGIGALISIAFLVFFSVNADSVLETVGVILFASTSIILFTMSCLYHAFPRGTTKNVFERFDHLSIYLLIAGTYTPFSFAMVLKGYPSGWILFSILWGIAILGIVLKSIWIKKYVILHTIMFLLMGWSILVIGPGNIYDLLGGLNGFVFLLAGGLSYSIGVIFFLFPLFKFHHAIWHLFVLFGAILHMFAVLLYIL</sequence>